<organism evidence="8 9">
    <name type="scientific">Desulfofustis glycolicus DSM 9705</name>
    <dbReference type="NCBI Taxonomy" id="1121409"/>
    <lineage>
        <taxon>Bacteria</taxon>
        <taxon>Pseudomonadati</taxon>
        <taxon>Thermodesulfobacteriota</taxon>
        <taxon>Desulfobulbia</taxon>
        <taxon>Desulfobulbales</taxon>
        <taxon>Desulfocapsaceae</taxon>
        <taxon>Desulfofustis</taxon>
    </lineage>
</organism>
<protein>
    <recommendedName>
        <fullName evidence="7">Phosphatidylglycerol--prolipoprotein diacylglyceryl transferase</fullName>
        <ecNumber evidence="7">2.5.1.145</ecNumber>
    </recommendedName>
</protein>
<dbReference type="GO" id="GO:0042158">
    <property type="term" value="P:lipoprotein biosynthetic process"/>
    <property type="evidence" value="ECO:0007669"/>
    <property type="project" value="UniProtKB-UniRule"/>
</dbReference>
<feature type="transmembrane region" description="Helical" evidence="7">
    <location>
        <begin position="58"/>
        <end position="78"/>
    </location>
</feature>
<comment type="catalytic activity">
    <reaction evidence="7">
        <text>L-cysteinyl-[prolipoprotein] + a 1,2-diacyl-sn-glycero-3-phospho-(1'-sn-glycerol) = an S-1,2-diacyl-sn-glyceryl-L-cysteinyl-[prolipoprotein] + sn-glycerol 1-phosphate + H(+)</text>
        <dbReference type="Rhea" id="RHEA:56712"/>
        <dbReference type="Rhea" id="RHEA-COMP:14679"/>
        <dbReference type="Rhea" id="RHEA-COMP:14680"/>
        <dbReference type="ChEBI" id="CHEBI:15378"/>
        <dbReference type="ChEBI" id="CHEBI:29950"/>
        <dbReference type="ChEBI" id="CHEBI:57685"/>
        <dbReference type="ChEBI" id="CHEBI:64716"/>
        <dbReference type="ChEBI" id="CHEBI:140658"/>
        <dbReference type="EC" id="2.5.1.145"/>
    </reaction>
</comment>
<dbReference type="OrthoDB" id="871140at2"/>
<keyword evidence="2 7" id="KW-1003">Cell membrane</keyword>
<evidence type="ECO:0000256" key="2">
    <source>
        <dbReference type="ARBA" id="ARBA00022475"/>
    </source>
</evidence>
<comment type="function">
    <text evidence="7">Catalyzes the transfer of the diacylglyceryl group from phosphatidylglycerol to the sulfhydryl group of the N-terminal cysteine of a prolipoprotein, the first step in the formation of mature lipoproteins.</text>
</comment>
<evidence type="ECO:0000256" key="4">
    <source>
        <dbReference type="ARBA" id="ARBA00022692"/>
    </source>
</evidence>
<dbReference type="PANTHER" id="PTHR30589">
    <property type="entry name" value="PROLIPOPROTEIN DIACYLGLYCERYL TRANSFERASE"/>
    <property type="match status" value="1"/>
</dbReference>
<keyword evidence="9" id="KW-1185">Reference proteome</keyword>
<reference evidence="8 9" key="1">
    <citation type="submission" date="2016-11" db="EMBL/GenBank/DDBJ databases">
        <authorList>
            <person name="Jaros S."/>
            <person name="Januszkiewicz K."/>
            <person name="Wedrychowicz H."/>
        </authorList>
    </citation>
    <scope>NUCLEOTIDE SEQUENCE [LARGE SCALE GENOMIC DNA]</scope>
    <source>
        <strain evidence="8 9">DSM 9705</strain>
    </source>
</reference>
<dbReference type="EC" id="2.5.1.145" evidence="7"/>
<sequence>MLSYPDIDPVLFSLGPLQIRWYGLMYLLGFTASYFLVKRQIAAFSFTQLRDQFENLNVVLILSVIVGGRLGYVLFYNLPYYLEHPLEIPATWSGGMSFHGAAIGLLAGGLLFCRWQRINFLATADLYAATVPIGLGLGRIGNFINGELFGRPTTLPWGMVFPGGGPVTRHPSQLYEALLEGVALFALLWLVRKRPWQNRRWWPHGSILSLFLVGYGLVRFGVEFVRQPDPQVGLVFSVVTMGQLLSGVMVAGGLGLWLWAAVRRRPDVTAP</sequence>
<keyword evidence="5 7" id="KW-1133">Transmembrane helix</keyword>
<dbReference type="NCBIfam" id="TIGR00544">
    <property type="entry name" value="lgt"/>
    <property type="match status" value="1"/>
</dbReference>
<comment type="subcellular location">
    <subcellularLocation>
        <location evidence="7">Cell membrane</location>
        <topology evidence="7">Multi-pass membrane protein</topology>
    </subcellularLocation>
</comment>
<evidence type="ECO:0000256" key="5">
    <source>
        <dbReference type="ARBA" id="ARBA00022989"/>
    </source>
</evidence>
<feature type="transmembrane region" description="Helical" evidence="7">
    <location>
        <begin position="90"/>
        <end position="112"/>
    </location>
</feature>
<dbReference type="GO" id="GO:0008961">
    <property type="term" value="F:phosphatidylglycerol-prolipoprotein diacylglyceryl transferase activity"/>
    <property type="evidence" value="ECO:0007669"/>
    <property type="project" value="UniProtKB-UniRule"/>
</dbReference>
<dbReference type="PROSITE" id="PS01311">
    <property type="entry name" value="LGT"/>
    <property type="match status" value="1"/>
</dbReference>
<evidence type="ECO:0000256" key="6">
    <source>
        <dbReference type="ARBA" id="ARBA00023136"/>
    </source>
</evidence>
<dbReference type="STRING" id="1121409.SAMN02745124_01430"/>
<comment type="similarity">
    <text evidence="1 7">Belongs to the Lgt family.</text>
</comment>
<dbReference type="GO" id="GO:0005886">
    <property type="term" value="C:plasma membrane"/>
    <property type="evidence" value="ECO:0007669"/>
    <property type="project" value="UniProtKB-SubCell"/>
</dbReference>
<evidence type="ECO:0000256" key="7">
    <source>
        <dbReference type="HAMAP-Rule" id="MF_01147"/>
    </source>
</evidence>
<proteinExistence type="inferred from homology"/>
<dbReference type="Pfam" id="PF01790">
    <property type="entry name" value="LGT"/>
    <property type="match status" value="1"/>
</dbReference>
<keyword evidence="4 7" id="KW-0812">Transmembrane</keyword>
<dbReference type="Proteomes" id="UP000184139">
    <property type="component" value="Unassembled WGS sequence"/>
</dbReference>
<feature type="transmembrane region" description="Helical" evidence="7">
    <location>
        <begin position="20"/>
        <end position="37"/>
    </location>
</feature>
<comment type="pathway">
    <text evidence="7">Protein modification; lipoprotein biosynthesis (diacylglyceryl transfer).</text>
</comment>
<keyword evidence="3 7" id="KW-0808">Transferase</keyword>
<accession>A0A1M5UZL5</accession>
<keyword evidence="6 7" id="KW-0472">Membrane</keyword>
<gene>
    <name evidence="7" type="primary">lgt</name>
    <name evidence="8" type="ORF">SAMN02745124_01430</name>
</gene>
<dbReference type="AlphaFoldDB" id="A0A1M5UZL5"/>
<evidence type="ECO:0000256" key="1">
    <source>
        <dbReference type="ARBA" id="ARBA00007150"/>
    </source>
</evidence>
<evidence type="ECO:0000313" key="9">
    <source>
        <dbReference type="Proteomes" id="UP000184139"/>
    </source>
</evidence>
<dbReference type="RefSeq" id="WP_073374694.1">
    <property type="nucleotide sequence ID" value="NZ_FQXS01000006.1"/>
</dbReference>
<dbReference type="EMBL" id="FQXS01000006">
    <property type="protein sequence ID" value="SHH68431.1"/>
    <property type="molecule type" value="Genomic_DNA"/>
</dbReference>
<dbReference type="UniPathway" id="UPA00664"/>
<feature type="transmembrane region" description="Helical" evidence="7">
    <location>
        <begin position="234"/>
        <end position="259"/>
    </location>
</feature>
<feature type="binding site" evidence="7">
    <location>
        <position position="139"/>
    </location>
    <ligand>
        <name>a 1,2-diacyl-sn-glycero-3-phospho-(1'-sn-glycerol)</name>
        <dbReference type="ChEBI" id="CHEBI:64716"/>
    </ligand>
</feature>
<evidence type="ECO:0000256" key="3">
    <source>
        <dbReference type="ARBA" id="ARBA00022679"/>
    </source>
</evidence>
<dbReference type="HAMAP" id="MF_01147">
    <property type="entry name" value="Lgt"/>
    <property type="match status" value="1"/>
</dbReference>
<dbReference type="InterPro" id="IPR001640">
    <property type="entry name" value="Lgt"/>
</dbReference>
<dbReference type="PANTHER" id="PTHR30589:SF0">
    <property type="entry name" value="PHOSPHATIDYLGLYCEROL--PROLIPOPROTEIN DIACYLGLYCERYL TRANSFERASE"/>
    <property type="match status" value="1"/>
</dbReference>
<feature type="transmembrane region" description="Helical" evidence="7">
    <location>
        <begin position="203"/>
        <end position="222"/>
    </location>
</feature>
<keyword evidence="8" id="KW-0449">Lipoprotein</keyword>
<name>A0A1M5UZL5_9BACT</name>
<evidence type="ECO:0000313" key="8">
    <source>
        <dbReference type="EMBL" id="SHH68431.1"/>
    </source>
</evidence>